<accession>A0ABV5JQH1</accession>
<dbReference type="PANTHER" id="PTHR30290:SF65">
    <property type="entry name" value="MONOACYL PHOSPHATIDYLINOSITOL TETRAMANNOSIDE-BINDING PROTEIN LPQW-RELATED"/>
    <property type="match status" value="1"/>
</dbReference>
<proteinExistence type="predicted"/>
<reference evidence="4 5" key="1">
    <citation type="submission" date="2024-09" db="EMBL/GenBank/DDBJ databases">
        <authorList>
            <person name="Sun Q."/>
            <person name="Mori K."/>
        </authorList>
    </citation>
    <scope>NUCLEOTIDE SEQUENCE [LARGE SCALE GENOMIC DNA]</scope>
    <source>
        <strain evidence="4 5">CCM 7659</strain>
    </source>
</reference>
<evidence type="ECO:0000259" key="3">
    <source>
        <dbReference type="Pfam" id="PF00496"/>
    </source>
</evidence>
<dbReference type="InterPro" id="IPR039424">
    <property type="entry name" value="SBP_5"/>
</dbReference>
<dbReference type="CDD" id="cd08501">
    <property type="entry name" value="PBP2_Lpqw"/>
    <property type="match status" value="1"/>
</dbReference>
<dbReference type="Proteomes" id="UP001589700">
    <property type="component" value="Unassembled WGS sequence"/>
</dbReference>
<feature type="region of interest" description="Disordered" evidence="1">
    <location>
        <begin position="560"/>
        <end position="585"/>
    </location>
</feature>
<sequence>MTTEGATGRRRAVAALAAAVSLVVVTGCVADPPPPTVVGGGEEGSGSAQDVSLDAGGLLLALDRVEEGFNPHLLADQGVDTDLVASLLLPSAFVTGPRGEPVLNDDLLVSAAPLTDDPSTIRYTIDPGAQWSDGVPVAAEDFEYLWRQMTTQPGVVDPAGYERIVAVRAGAGGKVVDVVFDAPPEHWRSLFTHLLPGHILKDAPDGFEGAMSGLPVMSAGPYMIRAADLGRGEIEFVRNDRYWAKAPAIGQIVVRRETGPGQLGTALRDGPGVVAMVADTPVAADVAATVPGVAGSTVMASAQLELGFNTEAPAVSQENVRRALAATIDPDVVGRIVTGEADPRVSSFPFPAGAAAVTTSDSDLAESELAAAGYSRQGGWWQRSGELLTVTLGVEAADDRAATAAYTLADQLRGAGIGAQVWELEPTALYADALPHGLVDAVVGWQPTDGNPELAAVSRFACTDSPAASADTSSTPSRPPTTVSSLVPPTSQRTAPSRTERDTAQGEEADDETTPTSTETTPARTLGARAQARTSDVAGHCDLRIDAALGFGPNAGTNVEGSDGAGAGAGAVADTDGEAPRGTADLTTAGDLVSELALRVPLVRPTMLLADDGLEMGGPPAAEDDTDVSVARTVTDVFEAAPTWRRNG</sequence>
<dbReference type="InterPro" id="IPR000914">
    <property type="entry name" value="SBP_5_dom"/>
</dbReference>
<evidence type="ECO:0000256" key="1">
    <source>
        <dbReference type="SAM" id="MobiDB-lite"/>
    </source>
</evidence>
<feature type="compositionally biased region" description="Low complexity" evidence="1">
    <location>
        <begin position="514"/>
        <end position="525"/>
    </location>
</feature>
<feature type="region of interest" description="Disordered" evidence="1">
    <location>
        <begin position="465"/>
        <end position="534"/>
    </location>
</feature>
<evidence type="ECO:0000256" key="2">
    <source>
        <dbReference type="SAM" id="SignalP"/>
    </source>
</evidence>
<feature type="chain" id="PRO_5046397609" evidence="2">
    <location>
        <begin position="31"/>
        <end position="648"/>
    </location>
</feature>
<keyword evidence="5" id="KW-1185">Reference proteome</keyword>
<name>A0ABV5JQH1_9ACTN</name>
<feature type="domain" description="Solute-binding protein family 5" evidence="3">
    <location>
        <begin position="115"/>
        <end position="457"/>
    </location>
</feature>
<dbReference type="RefSeq" id="WP_182630792.1">
    <property type="nucleotide sequence ID" value="NZ_JAALDM010000011.1"/>
</dbReference>
<dbReference type="PANTHER" id="PTHR30290">
    <property type="entry name" value="PERIPLASMIC BINDING COMPONENT OF ABC TRANSPORTER"/>
    <property type="match status" value="1"/>
</dbReference>
<protein>
    <submittedName>
        <fullName evidence="4">ABC transporter family substrate-binding protein</fullName>
    </submittedName>
</protein>
<dbReference type="SUPFAM" id="SSF53850">
    <property type="entry name" value="Periplasmic binding protein-like II"/>
    <property type="match status" value="1"/>
</dbReference>
<feature type="signal peptide" evidence="2">
    <location>
        <begin position="1"/>
        <end position="30"/>
    </location>
</feature>
<dbReference type="Pfam" id="PF00496">
    <property type="entry name" value="SBP_bac_5"/>
    <property type="match status" value="1"/>
</dbReference>
<comment type="caution">
    <text evidence="4">The sequence shown here is derived from an EMBL/GenBank/DDBJ whole genome shotgun (WGS) entry which is preliminary data.</text>
</comment>
<keyword evidence="2" id="KW-0732">Signal</keyword>
<organism evidence="4 5">
    <name type="scientific">Dietzia aerolata</name>
    <dbReference type="NCBI Taxonomy" id="595984"/>
    <lineage>
        <taxon>Bacteria</taxon>
        <taxon>Bacillati</taxon>
        <taxon>Actinomycetota</taxon>
        <taxon>Actinomycetes</taxon>
        <taxon>Mycobacteriales</taxon>
        <taxon>Dietziaceae</taxon>
        <taxon>Dietzia</taxon>
    </lineage>
</organism>
<dbReference type="Gene3D" id="3.90.76.10">
    <property type="entry name" value="Dipeptide-binding Protein, Domain 1"/>
    <property type="match status" value="1"/>
</dbReference>
<dbReference type="Gene3D" id="3.10.105.10">
    <property type="entry name" value="Dipeptide-binding Protein, Domain 3"/>
    <property type="match status" value="1"/>
</dbReference>
<feature type="compositionally biased region" description="Low complexity" evidence="1">
    <location>
        <begin position="465"/>
        <end position="491"/>
    </location>
</feature>
<evidence type="ECO:0000313" key="5">
    <source>
        <dbReference type="Proteomes" id="UP001589700"/>
    </source>
</evidence>
<gene>
    <name evidence="4" type="ORF">ACFFVD_09265</name>
</gene>
<dbReference type="EMBL" id="JBHMDY010000004">
    <property type="protein sequence ID" value="MFB9259992.1"/>
    <property type="molecule type" value="Genomic_DNA"/>
</dbReference>
<evidence type="ECO:0000313" key="4">
    <source>
        <dbReference type="EMBL" id="MFB9259992.1"/>
    </source>
</evidence>